<feature type="compositionally biased region" description="Basic and acidic residues" evidence="1">
    <location>
        <begin position="7"/>
        <end position="20"/>
    </location>
</feature>
<evidence type="ECO:0000313" key="2">
    <source>
        <dbReference type="EMBL" id="KAK5610850.1"/>
    </source>
</evidence>
<gene>
    <name evidence="2" type="ORF">CRENBAI_025353</name>
</gene>
<sequence length="103" mass="11694">MLSNSKEAGEEQSGNKDERNNSPGSKGNQRVRFYSDVATEIHKQCKQDEGVRKQLRELGLRHGIIPPAKLVLMYKDETFKFNTPAEVQAFIDRTQKGQINMAD</sequence>
<reference evidence="2 3" key="1">
    <citation type="submission" date="2021-06" db="EMBL/GenBank/DDBJ databases">
        <authorList>
            <person name="Palmer J.M."/>
        </authorList>
    </citation>
    <scope>NUCLEOTIDE SEQUENCE [LARGE SCALE GENOMIC DNA]</scope>
    <source>
        <strain evidence="2 3">MEX-2019</strain>
        <tissue evidence="2">Muscle</tissue>
    </source>
</reference>
<proteinExistence type="predicted"/>
<feature type="region of interest" description="Disordered" evidence="1">
    <location>
        <begin position="1"/>
        <end position="30"/>
    </location>
</feature>
<evidence type="ECO:0000313" key="3">
    <source>
        <dbReference type="Proteomes" id="UP001311232"/>
    </source>
</evidence>
<organism evidence="2 3">
    <name type="scientific">Crenichthys baileyi</name>
    <name type="common">White River springfish</name>
    <dbReference type="NCBI Taxonomy" id="28760"/>
    <lineage>
        <taxon>Eukaryota</taxon>
        <taxon>Metazoa</taxon>
        <taxon>Chordata</taxon>
        <taxon>Craniata</taxon>
        <taxon>Vertebrata</taxon>
        <taxon>Euteleostomi</taxon>
        <taxon>Actinopterygii</taxon>
        <taxon>Neopterygii</taxon>
        <taxon>Teleostei</taxon>
        <taxon>Neoteleostei</taxon>
        <taxon>Acanthomorphata</taxon>
        <taxon>Ovalentaria</taxon>
        <taxon>Atherinomorphae</taxon>
        <taxon>Cyprinodontiformes</taxon>
        <taxon>Goodeidae</taxon>
        <taxon>Crenichthys</taxon>
    </lineage>
</organism>
<dbReference type="Gene3D" id="3.30.250.20">
    <property type="entry name" value="L1 transposable element, C-terminal domain"/>
    <property type="match status" value="1"/>
</dbReference>
<protein>
    <submittedName>
        <fullName evidence="2">Uncharacterized protein</fullName>
    </submittedName>
</protein>
<name>A0AAV9RPD4_9TELE</name>
<dbReference type="Proteomes" id="UP001311232">
    <property type="component" value="Unassembled WGS sequence"/>
</dbReference>
<accession>A0AAV9RPD4</accession>
<dbReference type="AlphaFoldDB" id="A0AAV9RPD4"/>
<evidence type="ECO:0000256" key="1">
    <source>
        <dbReference type="SAM" id="MobiDB-lite"/>
    </source>
</evidence>
<dbReference type="InterPro" id="IPR042566">
    <property type="entry name" value="L1_C"/>
</dbReference>
<comment type="caution">
    <text evidence="2">The sequence shown here is derived from an EMBL/GenBank/DDBJ whole genome shotgun (WGS) entry which is preliminary data.</text>
</comment>
<dbReference type="EMBL" id="JAHHUM010001522">
    <property type="protein sequence ID" value="KAK5610850.1"/>
    <property type="molecule type" value="Genomic_DNA"/>
</dbReference>
<keyword evidence="3" id="KW-1185">Reference proteome</keyword>